<dbReference type="STRING" id="63737.Npun_F4590"/>
<dbReference type="Gene3D" id="3.40.50.300">
    <property type="entry name" value="P-loop containing nucleotide triphosphate hydrolases"/>
    <property type="match status" value="1"/>
</dbReference>
<dbReference type="PhylomeDB" id="B2IWU4"/>
<dbReference type="SUPFAM" id="SSF47413">
    <property type="entry name" value="lambda repressor-like DNA-binding domains"/>
    <property type="match status" value="1"/>
</dbReference>
<proteinExistence type="predicted"/>
<dbReference type="RefSeq" id="WP_012410910.1">
    <property type="nucleotide sequence ID" value="NC_010628.1"/>
</dbReference>
<keyword evidence="2" id="KW-1185">Reference proteome</keyword>
<protein>
    <recommendedName>
        <fullName evidence="3">Serine/threonine protein kinase</fullName>
    </recommendedName>
</protein>
<dbReference type="InterPro" id="IPR001387">
    <property type="entry name" value="Cro/C1-type_HTH"/>
</dbReference>
<evidence type="ECO:0000313" key="1">
    <source>
        <dbReference type="EMBL" id="ACC82950.1"/>
    </source>
</evidence>
<dbReference type="Pfam" id="PF14516">
    <property type="entry name" value="AAA_35"/>
    <property type="match status" value="1"/>
</dbReference>
<dbReference type="InterPro" id="IPR027417">
    <property type="entry name" value="P-loop_NTPase"/>
</dbReference>
<dbReference type="EnsemblBacteria" id="ACC82950">
    <property type="protein sequence ID" value="ACC82950"/>
    <property type="gene ID" value="Npun_F4590"/>
</dbReference>
<dbReference type="eggNOG" id="COG1672">
    <property type="taxonomic scope" value="Bacteria"/>
</dbReference>
<name>B2IWU4_NOSP7</name>
<reference evidence="2" key="1">
    <citation type="submission" date="2008-04" db="EMBL/GenBank/DDBJ databases">
        <title>Complete sequence of chromosome of Nostoc punctiforme ATCC 29133.</title>
        <authorList>
            <consortium name="US DOE Joint Genome Institute"/>
            <person name="Copeland A."/>
            <person name="Lucas S."/>
            <person name="Lapidus A."/>
            <person name="Glavina del Rio T."/>
            <person name="Dalin E."/>
            <person name="Tice H."/>
            <person name="Pitluck S."/>
            <person name="Chain P."/>
            <person name="Malfatti S."/>
            <person name="Shin M."/>
            <person name="Vergez L."/>
            <person name="Schmutz J."/>
            <person name="Larimer F."/>
            <person name="Land M."/>
            <person name="Hauser L."/>
            <person name="Kyrpides N."/>
            <person name="Kim E."/>
            <person name="Meeks J.C."/>
            <person name="Elhai J."/>
            <person name="Campbell E.L."/>
            <person name="Thiel T."/>
            <person name="Longmire J."/>
            <person name="Potts M."/>
            <person name="Atlas R."/>
        </authorList>
    </citation>
    <scope>NUCLEOTIDE SEQUENCE [LARGE SCALE GENOMIC DNA]</scope>
    <source>
        <strain evidence="2">ATCC 29133 / PCC 73102</strain>
    </source>
</reference>
<organism evidence="1 2">
    <name type="scientific">Nostoc punctiforme (strain ATCC 29133 / PCC 73102)</name>
    <dbReference type="NCBI Taxonomy" id="63737"/>
    <lineage>
        <taxon>Bacteria</taxon>
        <taxon>Bacillati</taxon>
        <taxon>Cyanobacteriota</taxon>
        <taxon>Cyanophyceae</taxon>
        <taxon>Nostocales</taxon>
        <taxon>Nostocaceae</taxon>
        <taxon>Nostoc</taxon>
    </lineage>
</organism>
<reference evidence="1 2" key="2">
    <citation type="journal article" date="2013" name="Plant Physiol.">
        <title>A Nostoc punctiforme Sugar Transporter Necessary to Establish a Cyanobacterium-Plant Symbiosis.</title>
        <authorList>
            <person name="Ekman M."/>
            <person name="Picossi S."/>
            <person name="Campbell E.L."/>
            <person name="Meeks J.C."/>
            <person name="Flores E."/>
        </authorList>
    </citation>
    <scope>NUCLEOTIDE SEQUENCE [LARGE SCALE GENOMIC DNA]</scope>
    <source>
        <strain evidence="2">ATCC 29133 / PCC 73102</strain>
    </source>
</reference>
<dbReference type="OrthoDB" id="5522963at2"/>
<dbReference type="CDD" id="cd00093">
    <property type="entry name" value="HTH_XRE"/>
    <property type="match status" value="1"/>
</dbReference>
<gene>
    <name evidence="1" type="ordered locus">Npun_F4590</name>
</gene>
<dbReference type="GO" id="GO:0003677">
    <property type="term" value="F:DNA binding"/>
    <property type="evidence" value="ECO:0007669"/>
    <property type="project" value="InterPro"/>
</dbReference>
<dbReference type="HOGENOM" id="CLU_021307_2_0_3"/>
<dbReference type="AlphaFoldDB" id="B2IWU4"/>
<evidence type="ECO:0000313" key="2">
    <source>
        <dbReference type="Proteomes" id="UP000001191"/>
    </source>
</evidence>
<dbReference type="InterPro" id="IPR010982">
    <property type="entry name" value="Lambda_DNA-bd_dom_sf"/>
</dbReference>
<dbReference type="EMBL" id="CP001037">
    <property type="protein sequence ID" value="ACC82950.1"/>
    <property type="molecule type" value="Genomic_DNA"/>
</dbReference>
<sequence length="491" mass="56070">MQLQSKNHLRRRGATLTAQGSRKLNQAKAQLEIEQNFKRYTLEDFSEKTGLTPNTLSKVFNGSVGVDKRTLECCFNAFNMTLLKDDYFYLEPHQDNLAEIGLMSSAEACDRIEPVCDSRSNVGQIHKMERTPDDLYPRLLTTPGGQMPLDSVFYIDRPILESLCYEAIQQPGASINIRAPKQMGKTSLMTRILAYANSQGHHAVSVNLQLANDEILQNLERFLKWFCARVSKQLDLPNEIASFWHNSLGSKSNTTDYFQDVILTNLDRGVSSREHCPLVIAINELNQLFAYPDVAREFLLLLRTWSEQGKEADADINPWYKLRLVTVHSTEILMPSSIDPSLLNTGLVIELPEFTPAQVQDLAYRCEQDITSSQTQRLIALLGGHPYRLQLAFYYLQQQTITLEELLENSAIATVIYADHLEQQWWNLQRYPDLLPLFTEIVRQSSPVDCDAMQGSQLHKMGLVHLYDLRASLVCELFRPFFCDRLLQINS</sequence>
<dbReference type="SUPFAM" id="SSF52540">
    <property type="entry name" value="P-loop containing nucleoside triphosphate hydrolases"/>
    <property type="match status" value="1"/>
</dbReference>
<dbReference type="KEGG" id="npu:Npun_F4590"/>
<accession>B2IWU4</accession>
<evidence type="ECO:0008006" key="3">
    <source>
        <dbReference type="Google" id="ProtNLM"/>
    </source>
</evidence>
<dbReference type="Proteomes" id="UP000001191">
    <property type="component" value="Chromosome"/>
</dbReference>